<dbReference type="RefSeq" id="WP_026824199.1">
    <property type="nucleotide sequence ID" value="NZ_CP038613.1"/>
</dbReference>
<evidence type="ECO:0000313" key="2">
    <source>
        <dbReference type="EMBL" id="WGM06132.1"/>
    </source>
</evidence>
<proteinExistence type="predicted"/>
<dbReference type="PANTHER" id="PTHR36234">
    <property type="entry name" value="LYSYL ENDOPEPTIDASE"/>
    <property type="match status" value="1"/>
</dbReference>
<gene>
    <name evidence="1" type="ORF">ArsFIN_04550</name>
    <name evidence="2" type="ORF">QE258_01765</name>
</gene>
<dbReference type="KEGG" id="ans:ArsFIN_04550"/>
<reference evidence="2" key="2">
    <citation type="submission" date="2023-04" db="EMBL/GenBank/DDBJ databases">
        <title>Genome dynamics across the evolutionary transition to endosymbiosis.</title>
        <authorList>
            <person name="Siozios S."/>
            <person name="Nadal-Jimenez P."/>
            <person name="Azagi T."/>
            <person name="Sprong H."/>
            <person name="Frost C.L."/>
            <person name="Parratt S.R."/>
            <person name="Taylor G."/>
            <person name="Brettell L."/>
            <person name="Lew K.C."/>
            <person name="Croft L."/>
            <person name="King K.C."/>
            <person name="Brockhurst M.A."/>
            <person name="Hypsa V."/>
            <person name="Novakova E."/>
            <person name="Darby A.C."/>
            <person name="Hurst G.D.D."/>
        </authorList>
    </citation>
    <scope>NUCLEOTIDE SEQUENCE</scope>
    <source>
        <strain evidence="2">ANv_CAN</strain>
    </source>
</reference>
<dbReference type="AlphaFoldDB" id="A0A4V1BWE6"/>
<dbReference type="GeneID" id="96875747"/>
<reference evidence="1 3" key="1">
    <citation type="submission" date="2019-03" db="EMBL/GenBank/DDBJ databases">
        <title>Long-read sequencing reveals hyperdense prophage content in a complex bacterial symbiont genome.</title>
        <authorList>
            <person name="Frost C.L."/>
            <person name="Siozios S."/>
            <person name="Nadal-Jimenez P."/>
            <person name="Brockhurst M.A."/>
            <person name="King K.C."/>
            <person name="Darby A.C."/>
            <person name="Hurst G.D.D."/>
        </authorList>
    </citation>
    <scope>NUCLEOTIDE SEQUENCE [LARGE SCALE GENOMIC DNA]</scope>
    <source>
        <strain evidence="1 3">FIN</strain>
    </source>
</reference>
<dbReference type="Proteomes" id="UP000295134">
    <property type="component" value="Chromosome"/>
</dbReference>
<protein>
    <submittedName>
        <fullName evidence="2">Serine protease</fullName>
    </submittedName>
    <submittedName>
        <fullName evidence="1">Trypsin-like peptidase domain protein</fullName>
    </submittedName>
</protein>
<dbReference type="InterPro" id="IPR043504">
    <property type="entry name" value="Peptidase_S1_PA_chymotrypsin"/>
</dbReference>
<dbReference type="PANTHER" id="PTHR36234:SF5">
    <property type="entry name" value="LYSYL ENDOPEPTIDASE"/>
    <property type="match status" value="1"/>
</dbReference>
<keyword evidence="4" id="KW-1185">Reference proteome</keyword>
<dbReference type="EMBL" id="CP123523">
    <property type="protein sequence ID" value="WGM06132.1"/>
    <property type="molecule type" value="Genomic_DNA"/>
</dbReference>
<organism evidence="1 3">
    <name type="scientific">Arsenophonus nasoniae</name>
    <name type="common">son-killer infecting Nasonia vitripennis</name>
    <dbReference type="NCBI Taxonomy" id="638"/>
    <lineage>
        <taxon>Bacteria</taxon>
        <taxon>Pseudomonadati</taxon>
        <taxon>Pseudomonadota</taxon>
        <taxon>Gammaproteobacteria</taxon>
        <taxon>Enterobacterales</taxon>
        <taxon>Morganellaceae</taxon>
        <taxon>Arsenophonus</taxon>
    </lineage>
</organism>
<dbReference type="InterPro" id="IPR009003">
    <property type="entry name" value="Peptidase_S1_PA"/>
</dbReference>
<dbReference type="Gene3D" id="2.40.10.10">
    <property type="entry name" value="Trypsin-like serine proteases"/>
    <property type="match status" value="2"/>
</dbReference>
<name>A0A4V1BWE6_9GAMM</name>
<dbReference type="SUPFAM" id="SSF50494">
    <property type="entry name" value="Trypsin-like serine proteases"/>
    <property type="match status" value="1"/>
</dbReference>
<evidence type="ECO:0000313" key="1">
    <source>
        <dbReference type="EMBL" id="QBY41923.1"/>
    </source>
</evidence>
<keyword evidence="2" id="KW-0645">Protease</keyword>
<keyword evidence="2" id="KW-0378">Hydrolase</keyword>
<dbReference type="GO" id="GO:0008233">
    <property type="term" value="F:peptidase activity"/>
    <property type="evidence" value="ECO:0007669"/>
    <property type="project" value="UniProtKB-KW"/>
</dbReference>
<dbReference type="Proteomes" id="UP001177592">
    <property type="component" value="Chromosome"/>
</dbReference>
<dbReference type="Pfam" id="PF13365">
    <property type="entry name" value="Trypsin_2"/>
    <property type="match status" value="1"/>
</dbReference>
<sequence>MENLVTKTVIGTDDRIPVNELMELDPEKYKKSLAVALIQFPGGRAGTAWRVSSKNLMLTNFHVVEGQELNQAKINFYYAKNNEDNEKVSIKGEKLLIHDRKLDFALFTLDSKAFKTGKIDKFGHLDIDPVGAKIGQEIYIPQFPNNYKNYPCCPKVVSIYTMIDDNKIPATIEAFKKGKPIVYYTADTGPGSSGSPIISASTNKVVAINSSHLNDRNRGINIKPIWKKIKRMMD</sequence>
<dbReference type="EMBL" id="CP038613">
    <property type="protein sequence ID" value="QBY41923.1"/>
    <property type="molecule type" value="Genomic_DNA"/>
</dbReference>
<dbReference type="GO" id="GO:0006508">
    <property type="term" value="P:proteolysis"/>
    <property type="evidence" value="ECO:0007669"/>
    <property type="project" value="UniProtKB-KW"/>
</dbReference>
<accession>A0A4V1BWE6</accession>
<evidence type="ECO:0000313" key="3">
    <source>
        <dbReference type="Proteomes" id="UP000295134"/>
    </source>
</evidence>
<evidence type="ECO:0000313" key="4">
    <source>
        <dbReference type="Proteomes" id="UP001177592"/>
    </source>
</evidence>